<feature type="region of interest" description="Disordered" evidence="1">
    <location>
        <begin position="367"/>
        <end position="424"/>
    </location>
</feature>
<gene>
    <name evidence="3" type="ORF">TWF696_007803</name>
</gene>
<dbReference type="InterPro" id="IPR010473">
    <property type="entry name" value="GTPase-bd"/>
</dbReference>
<comment type="caution">
    <text evidence="3">The sequence shown here is derived from an EMBL/GenBank/DDBJ whole genome shotgun (WGS) entry which is preliminary data.</text>
</comment>
<dbReference type="AlphaFoldDB" id="A0AAV9ULM4"/>
<dbReference type="InterPro" id="IPR016024">
    <property type="entry name" value="ARM-type_fold"/>
</dbReference>
<evidence type="ECO:0000313" key="3">
    <source>
        <dbReference type="EMBL" id="KAK6344161.1"/>
    </source>
</evidence>
<dbReference type="SUPFAM" id="SSF48371">
    <property type="entry name" value="ARM repeat"/>
    <property type="match status" value="1"/>
</dbReference>
<dbReference type="InterPro" id="IPR011989">
    <property type="entry name" value="ARM-like"/>
</dbReference>
<accession>A0AAV9ULM4</accession>
<evidence type="ECO:0000313" key="4">
    <source>
        <dbReference type="Proteomes" id="UP001375240"/>
    </source>
</evidence>
<dbReference type="SMART" id="SM01140">
    <property type="entry name" value="Drf_GBD"/>
    <property type="match status" value="1"/>
</dbReference>
<dbReference type="Proteomes" id="UP001375240">
    <property type="component" value="Unassembled WGS sequence"/>
</dbReference>
<feature type="compositionally biased region" description="Low complexity" evidence="1">
    <location>
        <begin position="296"/>
        <end position="309"/>
    </location>
</feature>
<protein>
    <recommendedName>
        <fullName evidence="2">Formin GTPase-binding domain-containing protein</fullName>
    </recommendedName>
</protein>
<keyword evidence="4" id="KW-1185">Reference proteome</keyword>
<organism evidence="3 4">
    <name type="scientific">Orbilia brochopaga</name>
    <dbReference type="NCBI Taxonomy" id="3140254"/>
    <lineage>
        <taxon>Eukaryota</taxon>
        <taxon>Fungi</taxon>
        <taxon>Dikarya</taxon>
        <taxon>Ascomycota</taxon>
        <taxon>Pezizomycotina</taxon>
        <taxon>Orbiliomycetes</taxon>
        <taxon>Orbiliales</taxon>
        <taxon>Orbiliaceae</taxon>
        <taxon>Orbilia</taxon>
    </lineage>
</organism>
<dbReference type="Gene3D" id="1.25.10.10">
    <property type="entry name" value="Leucine-rich Repeat Variant"/>
    <property type="match status" value="1"/>
</dbReference>
<feature type="region of interest" description="Disordered" evidence="1">
    <location>
        <begin position="444"/>
        <end position="463"/>
    </location>
</feature>
<sequence>MEWTPPKRSSRLFGRHRHSQSVGDMDAHIISSTAPPQLPPLNFNFVSGAPSAPEKHHHVDLPSKQTAAAGGGKHKKSPSLMDLFRKKDIKPEPGFTIMSDDPSDDDDVDASYLAHPSNYATTVNSQATAFHHRIFSPLTHGPQDNSATLIEPKVLLPSPLITSKNEQACASYDDDEPTTTLDDAVSAVLSNKENSLPRSGRADLNKALPPINTDLDIPEDLAAEISLYTPRAYTASGQRNFSVTPGLRSPPSRPNSVYLQPGERKTSWGTVMSAGRRESIMETAADTRTTVSGDQGSTSGGRSLLSRSRVNSKRVHPAALEGLSNSTYAINREFSELLKNYGLPQNIKSGASGITAQVKAMLLKSSKTMSSVPLPPPSREGPGDNPANNTDWSTMPPPPPPPRRRDTQGQQTGGSPRREKLRRPFSVIGAVLSRGVERVRPRGNTHSVIGLPRPGGDDRVRPRTTVSEMPLRQSKYGSSVPTTPTSPTAAFNPAVGPLHANSPTDFVEYFTGIGYEAVDLGWLRRLRLLLRAERLAWVEAFFEQDGLDRLVDLIKNIYELEYHDLKSGDVLKEVFLCLKAAYTAPMADARFDAMHEELFPLVLSMMFDDERKKTPHEYETREAAIGLLFTYLVQAPLDQQAARARIVMKHLENPPVAKSQLGPAWVEALKQPRPFTRWSSEVARLTYETGWVWYHPGNRIALREDVDESAPYNVAYFPTPRPFVAVDGANVGSVEHNVANLSALHLEILNAITAYLPTRAERNAFREAVKKSGMEKTMGQVLRCAGKGEGYELYIALHSALTDWVTAAQADGWESWEHVRTGRFPPERSGSGGKVRALKKIEAMYGPQYELPDMGLQDTVAARKRMSLQAGEEAAFRVGDGGGVVLEWEF</sequence>
<dbReference type="GO" id="GO:0031267">
    <property type="term" value="F:small GTPase binding"/>
    <property type="evidence" value="ECO:0007669"/>
    <property type="project" value="InterPro"/>
</dbReference>
<evidence type="ECO:0000256" key="1">
    <source>
        <dbReference type="SAM" id="MobiDB-lite"/>
    </source>
</evidence>
<feature type="domain" description="Formin GTPase-binding" evidence="2">
    <location>
        <begin position="320"/>
        <end position="631"/>
    </location>
</feature>
<name>A0AAV9ULM4_9PEZI</name>
<dbReference type="EMBL" id="JAVHNQ010000006">
    <property type="protein sequence ID" value="KAK6344161.1"/>
    <property type="molecule type" value="Genomic_DNA"/>
</dbReference>
<dbReference type="GO" id="GO:0030036">
    <property type="term" value="P:actin cytoskeleton organization"/>
    <property type="evidence" value="ECO:0007669"/>
    <property type="project" value="InterPro"/>
</dbReference>
<evidence type="ECO:0000259" key="2">
    <source>
        <dbReference type="SMART" id="SM01140"/>
    </source>
</evidence>
<feature type="region of interest" description="Disordered" evidence="1">
    <location>
        <begin position="1"/>
        <end position="34"/>
    </location>
</feature>
<proteinExistence type="predicted"/>
<feature type="region of interest" description="Disordered" evidence="1">
    <location>
        <begin position="47"/>
        <end position="85"/>
    </location>
</feature>
<dbReference type="GO" id="GO:0003779">
    <property type="term" value="F:actin binding"/>
    <property type="evidence" value="ECO:0007669"/>
    <property type="project" value="InterPro"/>
</dbReference>
<reference evidence="3 4" key="1">
    <citation type="submission" date="2019-10" db="EMBL/GenBank/DDBJ databases">
        <authorList>
            <person name="Palmer J.M."/>
        </authorList>
    </citation>
    <scope>NUCLEOTIDE SEQUENCE [LARGE SCALE GENOMIC DNA]</scope>
    <source>
        <strain evidence="3 4">TWF696</strain>
    </source>
</reference>
<feature type="compositionally biased region" description="Basic residues" evidence="1">
    <location>
        <begin position="8"/>
        <end position="19"/>
    </location>
</feature>
<feature type="region of interest" description="Disordered" evidence="1">
    <location>
        <begin position="287"/>
        <end position="310"/>
    </location>
</feature>